<dbReference type="SMART" id="SM00382">
    <property type="entry name" value="AAA"/>
    <property type="match status" value="1"/>
</dbReference>
<keyword evidence="2 4" id="KW-0067">ATP-binding</keyword>
<accession>A0ABQ0A2B0</accession>
<dbReference type="InterPro" id="IPR027417">
    <property type="entry name" value="P-loop_NTPase"/>
</dbReference>
<keyword evidence="5" id="KW-1185">Reference proteome</keyword>
<sequence>MMVQPSASPAGVNKPYLSVEQLTLSLGRKPVLKDISFGLSRGRMLGIVGPNGAGKSSLLRAIYCYRYDQKAHLSGQVRIEDVPVYTMSRRDRACKIAVVLQEFNLTFEVSVFDVLATGLTPRKSLLSFSSENDRAYIRKVAADLDLTTFLERDFSSLSGGEKQRVLIARALVQQPDILLLDEPTNHLDIQHQIEVLGLVRSLGVTVLLTIHDLNMAAAYCDELVVLSQGELVATGTPKEVLTPELIQSVFQVTASVEPASWPGDQIQVVYSMPQHAGTVAGAGAGAEGIVEEGIVKEGRGR</sequence>
<dbReference type="InterPro" id="IPR017871">
    <property type="entry name" value="ABC_transporter-like_CS"/>
</dbReference>
<proteinExistence type="predicted"/>
<evidence type="ECO:0000259" key="3">
    <source>
        <dbReference type="PROSITE" id="PS50893"/>
    </source>
</evidence>
<reference evidence="4 5" key="1">
    <citation type="submission" date="2024-04" db="EMBL/GenBank/DDBJ databases">
        <title>Draft genome sequence of Thalassolituus maritimus NBRC 116585.</title>
        <authorList>
            <person name="Miyakawa T."/>
            <person name="Kusuya Y."/>
            <person name="Miura T."/>
        </authorList>
    </citation>
    <scope>NUCLEOTIDE SEQUENCE [LARGE SCALE GENOMIC DNA]</scope>
    <source>
        <strain evidence="4 5">5NW40-0001</strain>
    </source>
</reference>
<comment type="caution">
    <text evidence="4">The sequence shown here is derived from an EMBL/GenBank/DDBJ whole genome shotgun (WGS) entry which is preliminary data.</text>
</comment>
<dbReference type="RefSeq" id="WP_353295673.1">
    <property type="nucleotide sequence ID" value="NZ_BAABWH010000007.1"/>
</dbReference>
<dbReference type="Proteomes" id="UP001481413">
    <property type="component" value="Unassembled WGS sequence"/>
</dbReference>
<name>A0ABQ0A2B0_9GAMM</name>
<evidence type="ECO:0000313" key="4">
    <source>
        <dbReference type="EMBL" id="GAA6146452.1"/>
    </source>
</evidence>
<dbReference type="GO" id="GO:0005524">
    <property type="term" value="F:ATP binding"/>
    <property type="evidence" value="ECO:0007669"/>
    <property type="project" value="UniProtKB-KW"/>
</dbReference>
<dbReference type="InterPro" id="IPR003593">
    <property type="entry name" value="AAA+_ATPase"/>
</dbReference>
<dbReference type="EMBL" id="BAABWH010000007">
    <property type="protein sequence ID" value="GAA6146452.1"/>
    <property type="molecule type" value="Genomic_DNA"/>
</dbReference>
<protein>
    <submittedName>
        <fullName evidence="4">ABC transporter ATP-binding protein</fullName>
    </submittedName>
</protein>
<gene>
    <name evidence="4" type="ORF">NBRC116585_25700</name>
</gene>
<evidence type="ECO:0000256" key="1">
    <source>
        <dbReference type="ARBA" id="ARBA00022741"/>
    </source>
</evidence>
<dbReference type="PANTHER" id="PTHR42794:SF2">
    <property type="entry name" value="ABC TRANSPORTER ATP-BINDING PROTEIN"/>
    <property type="match status" value="1"/>
</dbReference>
<organism evidence="4 5">
    <name type="scientific">Thalassolituus maritimus</name>
    <dbReference type="NCBI Taxonomy" id="484498"/>
    <lineage>
        <taxon>Bacteria</taxon>
        <taxon>Pseudomonadati</taxon>
        <taxon>Pseudomonadota</taxon>
        <taxon>Gammaproteobacteria</taxon>
        <taxon>Oceanospirillales</taxon>
        <taxon>Oceanospirillaceae</taxon>
        <taxon>Thalassolituus</taxon>
    </lineage>
</organism>
<dbReference type="Pfam" id="PF00005">
    <property type="entry name" value="ABC_tran"/>
    <property type="match status" value="1"/>
</dbReference>
<keyword evidence="1" id="KW-0547">Nucleotide-binding</keyword>
<dbReference type="Gene3D" id="3.40.50.300">
    <property type="entry name" value="P-loop containing nucleotide triphosphate hydrolases"/>
    <property type="match status" value="1"/>
</dbReference>
<dbReference type="CDD" id="cd03214">
    <property type="entry name" value="ABC_Iron-Siderophores_B12_Hemin"/>
    <property type="match status" value="1"/>
</dbReference>
<dbReference type="InterPro" id="IPR003439">
    <property type="entry name" value="ABC_transporter-like_ATP-bd"/>
</dbReference>
<dbReference type="PANTHER" id="PTHR42794">
    <property type="entry name" value="HEMIN IMPORT ATP-BINDING PROTEIN HMUV"/>
    <property type="match status" value="1"/>
</dbReference>
<dbReference type="PROSITE" id="PS50893">
    <property type="entry name" value="ABC_TRANSPORTER_2"/>
    <property type="match status" value="1"/>
</dbReference>
<feature type="domain" description="ABC transporter" evidence="3">
    <location>
        <begin position="17"/>
        <end position="253"/>
    </location>
</feature>
<evidence type="ECO:0000313" key="5">
    <source>
        <dbReference type="Proteomes" id="UP001481413"/>
    </source>
</evidence>
<dbReference type="SUPFAM" id="SSF52540">
    <property type="entry name" value="P-loop containing nucleoside triphosphate hydrolases"/>
    <property type="match status" value="1"/>
</dbReference>
<evidence type="ECO:0000256" key="2">
    <source>
        <dbReference type="ARBA" id="ARBA00022840"/>
    </source>
</evidence>
<dbReference type="PROSITE" id="PS00211">
    <property type="entry name" value="ABC_TRANSPORTER_1"/>
    <property type="match status" value="1"/>
</dbReference>